<dbReference type="OrthoDB" id="4376109at2"/>
<protein>
    <submittedName>
        <fullName evidence="2">Nuclease</fullName>
    </submittedName>
</protein>
<dbReference type="InterPro" id="IPR035437">
    <property type="entry name" value="SNase_OB-fold_sf"/>
</dbReference>
<organism evidence="2 3">
    <name type="scientific">Heliobacterium mobile</name>
    <name type="common">Heliobacillus mobilis</name>
    <dbReference type="NCBI Taxonomy" id="28064"/>
    <lineage>
        <taxon>Bacteria</taxon>
        <taxon>Bacillati</taxon>
        <taxon>Bacillota</taxon>
        <taxon>Clostridia</taxon>
        <taxon>Eubacteriales</taxon>
        <taxon>Heliobacteriaceae</taxon>
        <taxon>Heliobacterium</taxon>
    </lineage>
</organism>
<dbReference type="SUPFAM" id="SSF50199">
    <property type="entry name" value="Staphylococcal nuclease"/>
    <property type="match status" value="1"/>
</dbReference>
<evidence type="ECO:0000259" key="1">
    <source>
        <dbReference type="PROSITE" id="PS50830"/>
    </source>
</evidence>
<dbReference type="Proteomes" id="UP000430670">
    <property type="component" value="Unassembled WGS sequence"/>
</dbReference>
<dbReference type="SMART" id="SM00318">
    <property type="entry name" value="SNc"/>
    <property type="match status" value="1"/>
</dbReference>
<dbReference type="EMBL" id="WNKU01000015">
    <property type="protein sequence ID" value="MTV49860.1"/>
    <property type="molecule type" value="Genomic_DNA"/>
</dbReference>
<gene>
    <name evidence="2" type="ORF">GJ688_12845</name>
</gene>
<dbReference type="Gene3D" id="2.40.50.90">
    <property type="match status" value="1"/>
</dbReference>
<name>A0A6I3SLP1_HELMO</name>
<evidence type="ECO:0000313" key="3">
    <source>
        <dbReference type="Proteomes" id="UP000430670"/>
    </source>
</evidence>
<feature type="domain" description="TNase-like" evidence="1">
    <location>
        <begin position="22"/>
        <end position="128"/>
    </location>
</feature>
<dbReference type="InterPro" id="IPR016071">
    <property type="entry name" value="Staphylococal_nuclease_OB-fold"/>
</dbReference>
<comment type="caution">
    <text evidence="2">The sequence shown here is derived from an EMBL/GenBank/DDBJ whole genome shotgun (WGS) entry which is preliminary data.</text>
</comment>
<accession>A0A6I3SLP1</accession>
<dbReference type="PROSITE" id="PS50830">
    <property type="entry name" value="TNASE_3"/>
    <property type="match status" value="1"/>
</dbReference>
<dbReference type="Pfam" id="PF00565">
    <property type="entry name" value="SNase"/>
    <property type="match status" value="1"/>
</dbReference>
<reference evidence="2 3" key="1">
    <citation type="submission" date="2019-11" db="EMBL/GenBank/DDBJ databases">
        <title>Whole-genome sequence of a the green, strictly anaerobic photosynthetic bacterium Heliobacillus mobilis DSM 6151.</title>
        <authorList>
            <person name="Kyndt J.A."/>
            <person name="Meyer T.E."/>
        </authorList>
    </citation>
    <scope>NUCLEOTIDE SEQUENCE [LARGE SCALE GENOMIC DNA]</scope>
    <source>
        <strain evidence="2 3">DSM 6151</strain>
    </source>
</reference>
<proteinExistence type="predicted"/>
<dbReference type="AlphaFoldDB" id="A0A6I3SLP1"/>
<evidence type="ECO:0000313" key="2">
    <source>
        <dbReference type="EMBL" id="MTV49860.1"/>
    </source>
</evidence>
<sequence length="128" mass="14535">MAQAVIILAMFENWRVTMFVNYTYNATVTRVIDGDTFDADVDLGFNVIIKERFRLYGLNAPEIHGEEKGRGERARQWLAGQIEGKFVTVNSVRKEKYGRWLAVVNSAGKNVNDEMVAEGLASKYLLEK</sequence>
<keyword evidence="3" id="KW-1185">Reference proteome</keyword>